<reference evidence="2" key="1">
    <citation type="submission" date="2016-03" db="EMBL/GenBank/DDBJ databases">
        <authorList>
            <person name="Guldener U."/>
        </authorList>
    </citation>
    <scope>NUCLEOTIDE SEQUENCE [LARGE SCALE GENOMIC DNA]</scope>
    <source>
        <strain evidence="2">04CH-RAC-A.6.1</strain>
    </source>
</reference>
<evidence type="ECO:0000313" key="2">
    <source>
        <dbReference type="Proteomes" id="UP000178912"/>
    </source>
</evidence>
<dbReference type="OrthoDB" id="3562630at2759"/>
<dbReference type="Proteomes" id="UP000178912">
    <property type="component" value="Unassembled WGS sequence"/>
</dbReference>
<gene>
    <name evidence="1" type="ORF">RAG0_12569</name>
</gene>
<accession>A0A1E1L8V8</accession>
<name>A0A1E1L8V8_9HELO</name>
<evidence type="ECO:0000313" key="1">
    <source>
        <dbReference type="EMBL" id="CZT06993.1"/>
    </source>
</evidence>
<proteinExistence type="predicted"/>
<protein>
    <submittedName>
        <fullName evidence="1">Uncharacterized protein</fullName>
    </submittedName>
</protein>
<organism evidence="1 2">
    <name type="scientific">Rhynchosporium agropyri</name>
    <dbReference type="NCBI Taxonomy" id="914238"/>
    <lineage>
        <taxon>Eukaryota</taxon>
        <taxon>Fungi</taxon>
        <taxon>Dikarya</taxon>
        <taxon>Ascomycota</taxon>
        <taxon>Pezizomycotina</taxon>
        <taxon>Leotiomycetes</taxon>
        <taxon>Helotiales</taxon>
        <taxon>Ploettnerulaceae</taxon>
        <taxon>Rhynchosporium</taxon>
    </lineage>
</organism>
<dbReference type="EMBL" id="FJUX01000091">
    <property type="protein sequence ID" value="CZT06993.1"/>
    <property type="molecule type" value="Genomic_DNA"/>
</dbReference>
<dbReference type="AlphaFoldDB" id="A0A1E1L8V8"/>
<sequence length="324" mass="37749">MPGLSKLRKRKVEYISTATQTSRVIITTPKRKRPSRAKHVTPPLDLFESSGHYKTPQRSGVFFCREIAFRKGIKITAPEVAEITGVSTRSQTKILASQTVRRLNYTLEPQEPDPRAPLRVITHQQTQAIYNYLTDERISSRDRNKPWQEVFLAATGEELPKTQHADGFRDVEGNRIRIWYRKDQGIGCFKREEEKELTLLQARRRLDWINVQLPTRPHSVEWKDCAFCDEFHFGVEQENTRTVKRPIGKEWRHHKMNIQMKKGTTSKEEKEKAREEGHLPLTIIFVVVGFNYRKTIQYTVSNDVGKMETSTYIKILEELAADPE</sequence>
<keyword evidence="2" id="KW-1185">Reference proteome</keyword>